<reference evidence="1 2" key="1">
    <citation type="submission" date="2016-10" db="EMBL/GenBank/DDBJ databases">
        <title>Comparative genomics of Bacillus thuringiensis reveals a path to pathogens against multiple invertebrate hosts.</title>
        <authorList>
            <person name="Zheng J."/>
            <person name="Gao Q."/>
            <person name="Liu H."/>
            <person name="Peng D."/>
            <person name="Ruan L."/>
            <person name="Sun M."/>
        </authorList>
    </citation>
    <scope>NUCLEOTIDE SEQUENCE [LARGE SCALE GENOMIC DNA]</scope>
    <source>
        <strain evidence="1">BGSC 4I4</strain>
    </source>
</reference>
<dbReference type="Proteomes" id="UP000194882">
    <property type="component" value="Unassembled WGS sequence"/>
</dbReference>
<name>A0A9X6FLL2_BACTU</name>
<evidence type="ECO:0000313" key="1">
    <source>
        <dbReference type="EMBL" id="OTY96873.1"/>
    </source>
</evidence>
<organism evidence="1 2">
    <name type="scientific">Bacillus thuringiensis serovar subtoxicus</name>
    <dbReference type="NCBI Taxonomy" id="475791"/>
    <lineage>
        <taxon>Bacteria</taxon>
        <taxon>Bacillati</taxon>
        <taxon>Bacillota</taxon>
        <taxon>Bacilli</taxon>
        <taxon>Bacillales</taxon>
        <taxon>Bacillaceae</taxon>
        <taxon>Bacillus</taxon>
        <taxon>Bacillus cereus group</taxon>
    </lineage>
</organism>
<protein>
    <submittedName>
        <fullName evidence="1">Uncharacterized protein</fullName>
    </submittedName>
</protein>
<dbReference type="EMBL" id="NFDT01000073">
    <property type="protein sequence ID" value="OTY96873.1"/>
    <property type="molecule type" value="Genomic_DNA"/>
</dbReference>
<gene>
    <name evidence="1" type="ORF">BK754_10070</name>
</gene>
<comment type="caution">
    <text evidence="1">The sequence shown here is derived from an EMBL/GenBank/DDBJ whole genome shotgun (WGS) entry which is preliminary data.</text>
</comment>
<sequence>MKKYTGFEAIERMKTNVIDDGKSLYRYNMEFNLIEFSMKDTKLPWQQHVIIDISFFFSREFVDYIEPLKVGDWIVAWSSEEVCKITEIDYLGRKGHVKTDYCSGGDYQVATTYRKATIEEIAQEKRRRVFKKHGRAIDEFKEGDIATPADNDKALLLIEDYNRQKNTVKIGGTYYTALDLNPLYFTENKVKIEN</sequence>
<accession>A0A9X6FLL2</accession>
<evidence type="ECO:0000313" key="2">
    <source>
        <dbReference type="Proteomes" id="UP000194882"/>
    </source>
</evidence>
<dbReference type="RefSeq" id="WP_086411695.1">
    <property type="nucleotide sequence ID" value="NZ_NFDT01000073.1"/>
</dbReference>
<proteinExistence type="predicted"/>
<dbReference type="AlphaFoldDB" id="A0A9X6FLL2"/>